<sequence length="94" mass="10143">MQAPSRRRRNAPPKKDLGSGCDDKVRSGGSGYIFSVIADMHDPKIVVENIVPVHHSIHTASTSAHNVTPIEVSVQTPMSNRRARRDGKESVSGG</sequence>
<evidence type="ECO:0000256" key="1">
    <source>
        <dbReference type="SAM" id="MobiDB-lite"/>
    </source>
</evidence>
<reference evidence="2 3" key="1">
    <citation type="journal article" date="2024" name="G3 (Bethesda)">
        <title>Genome assembly of Hibiscus sabdariffa L. provides insights into metabolisms of medicinal natural products.</title>
        <authorList>
            <person name="Kim T."/>
        </authorList>
    </citation>
    <scope>NUCLEOTIDE SEQUENCE [LARGE SCALE GENOMIC DNA]</scope>
    <source>
        <strain evidence="2">TK-2024</strain>
        <tissue evidence="2">Old leaves</tissue>
    </source>
</reference>
<protein>
    <submittedName>
        <fullName evidence="2">Uncharacterized protein</fullName>
    </submittedName>
</protein>
<evidence type="ECO:0000313" key="2">
    <source>
        <dbReference type="EMBL" id="KAK8479360.1"/>
    </source>
</evidence>
<name>A0ABR1ZFW5_9ROSI</name>
<feature type="compositionally biased region" description="Basic residues" evidence="1">
    <location>
        <begin position="1"/>
        <end position="12"/>
    </location>
</feature>
<accession>A0ABR1ZFW5</accession>
<feature type="region of interest" description="Disordered" evidence="1">
    <location>
        <begin position="75"/>
        <end position="94"/>
    </location>
</feature>
<comment type="caution">
    <text evidence="2">The sequence shown here is derived from an EMBL/GenBank/DDBJ whole genome shotgun (WGS) entry which is preliminary data.</text>
</comment>
<dbReference type="Proteomes" id="UP001472677">
    <property type="component" value="Unassembled WGS sequence"/>
</dbReference>
<evidence type="ECO:0000313" key="3">
    <source>
        <dbReference type="Proteomes" id="UP001472677"/>
    </source>
</evidence>
<proteinExistence type="predicted"/>
<feature type="region of interest" description="Disordered" evidence="1">
    <location>
        <begin position="1"/>
        <end position="27"/>
    </location>
</feature>
<organism evidence="2 3">
    <name type="scientific">Hibiscus sabdariffa</name>
    <name type="common">roselle</name>
    <dbReference type="NCBI Taxonomy" id="183260"/>
    <lineage>
        <taxon>Eukaryota</taxon>
        <taxon>Viridiplantae</taxon>
        <taxon>Streptophyta</taxon>
        <taxon>Embryophyta</taxon>
        <taxon>Tracheophyta</taxon>
        <taxon>Spermatophyta</taxon>
        <taxon>Magnoliopsida</taxon>
        <taxon>eudicotyledons</taxon>
        <taxon>Gunneridae</taxon>
        <taxon>Pentapetalae</taxon>
        <taxon>rosids</taxon>
        <taxon>malvids</taxon>
        <taxon>Malvales</taxon>
        <taxon>Malvaceae</taxon>
        <taxon>Malvoideae</taxon>
        <taxon>Hibiscus</taxon>
    </lineage>
</organism>
<gene>
    <name evidence="2" type="ORF">V6N12_012465</name>
</gene>
<keyword evidence="3" id="KW-1185">Reference proteome</keyword>
<dbReference type="EMBL" id="JBBPBM010002296">
    <property type="protein sequence ID" value="KAK8479360.1"/>
    <property type="molecule type" value="Genomic_DNA"/>
</dbReference>
<feature type="compositionally biased region" description="Basic and acidic residues" evidence="1">
    <location>
        <begin position="13"/>
        <end position="26"/>
    </location>
</feature>